<proteinExistence type="predicted"/>
<protein>
    <submittedName>
        <fullName evidence="2">Uncharacterized protein</fullName>
    </submittedName>
</protein>
<feature type="chain" id="PRO_5045665912" evidence="1">
    <location>
        <begin position="29"/>
        <end position="114"/>
    </location>
</feature>
<organism evidence="2 3">
    <name type="scientific">Sphaerotilus microaerophilus</name>
    <dbReference type="NCBI Taxonomy" id="2914710"/>
    <lineage>
        <taxon>Bacteria</taxon>
        <taxon>Pseudomonadati</taxon>
        <taxon>Pseudomonadota</taxon>
        <taxon>Betaproteobacteria</taxon>
        <taxon>Burkholderiales</taxon>
        <taxon>Sphaerotilaceae</taxon>
        <taxon>Sphaerotilus</taxon>
    </lineage>
</organism>
<evidence type="ECO:0000256" key="1">
    <source>
        <dbReference type="SAM" id="SignalP"/>
    </source>
</evidence>
<keyword evidence="1" id="KW-0732">Signal</keyword>
<reference evidence="2" key="1">
    <citation type="submission" date="2022-04" db="EMBL/GenBank/DDBJ databases">
        <title>Whole genome sequence of Sphaerotilus sp. FB-5.</title>
        <authorList>
            <person name="Takeda M."/>
            <person name="Narihara S."/>
            <person name="Akimoto M."/>
            <person name="Akimoto R."/>
            <person name="Nishiyashiki S."/>
            <person name="Murakami T."/>
        </authorList>
    </citation>
    <scope>NUCLEOTIDE SEQUENCE</scope>
    <source>
        <strain evidence="2">FB-5</strain>
    </source>
</reference>
<evidence type="ECO:0000313" key="2">
    <source>
        <dbReference type="EMBL" id="BDI04535.1"/>
    </source>
</evidence>
<name>A0ABM7YJV6_9BURK</name>
<gene>
    <name evidence="2" type="ORF">CATMQ487_15050</name>
</gene>
<dbReference type="EMBL" id="AP025730">
    <property type="protein sequence ID" value="BDI04535.1"/>
    <property type="molecule type" value="Genomic_DNA"/>
</dbReference>
<dbReference type="Proteomes" id="UP001057498">
    <property type="component" value="Chromosome"/>
</dbReference>
<feature type="signal peptide" evidence="1">
    <location>
        <begin position="1"/>
        <end position="28"/>
    </location>
</feature>
<sequence length="114" mass="12139">MNNPLVRWPAHAAALLVLLGMLATQALAAEAAPAAASSGVSLASGPIDHIDLARPELVLGGQRYTWDPARLRMTEAGADVDISSLRSGQWVSVQWEPGPGGYRRIRAIRMATVR</sequence>
<accession>A0ABM7YJV6</accession>
<evidence type="ECO:0000313" key="3">
    <source>
        <dbReference type="Proteomes" id="UP001057498"/>
    </source>
</evidence>
<keyword evidence="3" id="KW-1185">Reference proteome</keyword>
<dbReference type="RefSeq" id="WP_251972648.1">
    <property type="nucleotide sequence ID" value="NZ_AP025730.1"/>
</dbReference>